<organism evidence="1 2">
    <name type="scientific">Campylobacter rectus</name>
    <name type="common">Wolinella recta</name>
    <dbReference type="NCBI Taxonomy" id="203"/>
    <lineage>
        <taxon>Bacteria</taxon>
        <taxon>Pseudomonadati</taxon>
        <taxon>Campylobacterota</taxon>
        <taxon>Epsilonproteobacteria</taxon>
        <taxon>Campylobacterales</taxon>
        <taxon>Campylobacteraceae</taxon>
        <taxon>Campylobacter</taxon>
    </lineage>
</organism>
<dbReference type="EMBL" id="CP012543">
    <property type="protein sequence ID" value="QCD46689.1"/>
    <property type="molecule type" value="Genomic_DNA"/>
</dbReference>
<dbReference type="Gene3D" id="3.40.50.11810">
    <property type="match status" value="1"/>
</dbReference>
<reference evidence="1 2" key="1">
    <citation type="submission" date="2016-07" db="EMBL/GenBank/DDBJ databases">
        <title>Comparative genomics of the Campylobacter concisus group.</title>
        <authorList>
            <person name="Miller W.G."/>
            <person name="Yee E."/>
            <person name="Chapman M.H."/>
            <person name="Huynh S."/>
            <person name="Bono J.L."/>
            <person name="On S.L.W."/>
            <person name="StLeger J."/>
            <person name="Foster G."/>
            <person name="Parker C.T."/>
        </authorList>
    </citation>
    <scope>NUCLEOTIDE SEQUENCE [LARGE SCALE GENOMIC DNA]</scope>
    <source>
        <strain evidence="1 2">ATCC 33238</strain>
    </source>
</reference>
<dbReference type="AlphaFoldDB" id="A0A6G5QM46"/>
<gene>
    <name evidence="1" type="ORF">CRECT_1023</name>
</gene>
<dbReference type="RefSeq" id="WP_002945602.1">
    <property type="nucleotide sequence ID" value="NZ_CP012543.1"/>
</dbReference>
<evidence type="ECO:0000313" key="2">
    <source>
        <dbReference type="Proteomes" id="UP000502377"/>
    </source>
</evidence>
<accession>A0A6G5QM46</accession>
<dbReference type="Proteomes" id="UP000502377">
    <property type="component" value="Chromosome"/>
</dbReference>
<dbReference type="KEGG" id="crx:CRECT_1023"/>
<proteinExistence type="predicted"/>
<sequence length="61" mass="6848">MVAGDERAFYMFDTISKELEKINGGSLHNFYILREGELAVIASSGETPESLKEHKLKVHPI</sequence>
<protein>
    <submittedName>
        <fullName evidence="1">Uncharacterized protein</fullName>
    </submittedName>
</protein>
<name>A0A6G5QM46_CAMRE</name>
<evidence type="ECO:0000313" key="1">
    <source>
        <dbReference type="EMBL" id="QCD46689.1"/>
    </source>
</evidence>